<name>A0A090YKC3_9BACI</name>
<evidence type="ECO:0000313" key="6">
    <source>
        <dbReference type="Proteomes" id="UP000029389"/>
    </source>
</evidence>
<dbReference type="InterPro" id="IPR015424">
    <property type="entry name" value="PyrdxlP-dep_Trfase"/>
</dbReference>
<dbReference type="InterPro" id="IPR050859">
    <property type="entry name" value="Class-I_PLP-dep_aminotransf"/>
</dbReference>
<dbReference type="GO" id="GO:1901605">
    <property type="term" value="P:alpha-amino acid metabolic process"/>
    <property type="evidence" value="ECO:0007669"/>
    <property type="project" value="TreeGrafter"/>
</dbReference>
<evidence type="ECO:0000313" key="5">
    <source>
        <dbReference type="EMBL" id="KFM98646.1"/>
    </source>
</evidence>
<keyword evidence="4" id="KW-0663">Pyridoxal phosphate</keyword>
<evidence type="ECO:0000256" key="2">
    <source>
        <dbReference type="ARBA" id="ARBA00022576"/>
    </source>
</evidence>
<comment type="cofactor">
    <cofactor evidence="1">
        <name>pyridoxal 5'-phosphate</name>
        <dbReference type="ChEBI" id="CHEBI:597326"/>
    </cofactor>
</comment>
<dbReference type="EMBL" id="JMQC01000008">
    <property type="protein sequence ID" value="KFM98646.1"/>
    <property type="molecule type" value="Genomic_DNA"/>
</dbReference>
<dbReference type="Proteomes" id="UP000029389">
    <property type="component" value="Unassembled WGS sequence"/>
</dbReference>
<dbReference type="AlphaFoldDB" id="A0A090YKC3"/>
<dbReference type="PATRIC" id="fig|1405.8.peg.5228"/>
<protein>
    <submittedName>
        <fullName evidence="5">Transcriptional regulator, GntR family domain protein</fullName>
    </submittedName>
</protein>
<reference evidence="5 6" key="1">
    <citation type="submission" date="2014-04" db="EMBL/GenBank/DDBJ databases">
        <authorList>
            <person name="Bishop-Lilly K.A."/>
            <person name="Broomall S.M."/>
            <person name="Chain P.S."/>
            <person name="Chertkov O."/>
            <person name="Coyne S.R."/>
            <person name="Daligault H.E."/>
            <person name="Davenport K.W."/>
            <person name="Erkkila T."/>
            <person name="Frey K.G."/>
            <person name="Gibbons H.S."/>
            <person name="Gu W."/>
            <person name="Jaissle J."/>
            <person name="Johnson S.L."/>
            <person name="Koroleva G.I."/>
            <person name="Ladner J.T."/>
            <person name="Lo C.-C."/>
            <person name="Minogue T.D."/>
            <person name="Munk C."/>
            <person name="Palacios G.F."/>
            <person name="Redden C.L."/>
            <person name="Rosenzweig C.N."/>
            <person name="Scholz M.B."/>
            <person name="Teshima H."/>
            <person name="Xu Y."/>
        </authorList>
    </citation>
    <scope>NUCLEOTIDE SEQUENCE [LARGE SCALE GENOMIC DNA]</scope>
    <source>
        <strain evidence="5 6">BHP</strain>
    </source>
</reference>
<dbReference type="Gene3D" id="3.90.1150.10">
    <property type="entry name" value="Aspartate Aminotransferase, domain 1"/>
    <property type="match status" value="1"/>
</dbReference>
<dbReference type="PANTHER" id="PTHR42790:SF17">
    <property type="entry name" value="TRANSCRIPTIONAL REGULATOR, GNTR FAMILY"/>
    <property type="match status" value="1"/>
</dbReference>
<evidence type="ECO:0000256" key="4">
    <source>
        <dbReference type="ARBA" id="ARBA00022898"/>
    </source>
</evidence>
<evidence type="ECO:0000256" key="1">
    <source>
        <dbReference type="ARBA" id="ARBA00001933"/>
    </source>
</evidence>
<accession>A0A090YKC3</accession>
<dbReference type="PANTHER" id="PTHR42790">
    <property type="entry name" value="AMINOTRANSFERASE"/>
    <property type="match status" value="1"/>
</dbReference>
<dbReference type="STRING" id="1405.B7492_14290"/>
<keyword evidence="2" id="KW-0032">Aminotransferase</keyword>
<proteinExistence type="predicted"/>
<sequence length="90" mass="10179">MTQSLNTYCADTATWDIPDGGLFIWLKIVPKIPMKKLFSKALSKGILLNSGGIYEEEPDQYVRLSYGYASTEEITKGIYILSEIVRELIE</sequence>
<dbReference type="SUPFAM" id="SSF53383">
    <property type="entry name" value="PLP-dependent transferases"/>
    <property type="match status" value="1"/>
</dbReference>
<comment type="caution">
    <text evidence="5">The sequence shown here is derived from an EMBL/GenBank/DDBJ whole genome shotgun (WGS) entry which is preliminary data.</text>
</comment>
<organism evidence="5 6">
    <name type="scientific">Bacillus clarus</name>
    <dbReference type="NCBI Taxonomy" id="2338372"/>
    <lineage>
        <taxon>Bacteria</taxon>
        <taxon>Bacillati</taxon>
        <taxon>Bacillota</taxon>
        <taxon>Bacilli</taxon>
        <taxon>Bacillales</taxon>
        <taxon>Bacillaceae</taxon>
        <taxon>Bacillus</taxon>
        <taxon>Bacillus cereus group</taxon>
    </lineage>
</organism>
<keyword evidence="3" id="KW-0808">Transferase</keyword>
<dbReference type="GO" id="GO:0008483">
    <property type="term" value="F:transaminase activity"/>
    <property type="evidence" value="ECO:0007669"/>
    <property type="project" value="UniProtKB-KW"/>
</dbReference>
<dbReference type="InterPro" id="IPR015422">
    <property type="entry name" value="PyrdxlP-dep_Trfase_small"/>
</dbReference>
<gene>
    <name evidence="5" type="primary">gntR</name>
    <name evidence="5" type="ORF">DJ93_5075</name>
</gene>
<evidence type="ECO:0000256" key="3">
    <source>
        <dbReference type="ARBA" id="ARBA00022679"/>
    </source>
</evidence>